<feature type="chain" id="PRO_5014808999" description="Cysteine rich repeat protein" evidence="1">
    <location>
        <begin position="24"/>
        <end position="85"/>
    </location>
</feature>
<accession>A0A2N9AXQ1</accession>
<feature type="signal peptide" evidence="1">
    <location>
        <begin position="1"/>
        <end position="23"/>
    </location>
</feature>
<name>A0A2N9AXQ1_METEX</name>
<evidence type="ECO:0000256" key="1">
    <source>
        <dbReference type="SAM" id="SignalP"/>
    </source>
</evidence>
<reference evidence="3" key="1">
    <citation type="submission" date="2017-10" db="EMBL/GenBank/DDBJ databases">
        <authorList>
            <person name="Regsiter A."/>
            <person name="William W."/>
        </authorList>
    </citation>
    <scope>NUCLEOTIDE SEQUENCE [LARGE SCALE GENOMIC DNA]</scope>
</reference>
<evidence type="ECO:0000313" key="2">
    <source>
        <dbReference type="EMBL" id="SOR32090.1"/>
    </source>
</evidence>
<protein>
    <recommendedName>
        <fullName evidence="4">Cysteine rich repeat protein</fullName>
    </recommendedName>
</protein>
<keyword evidence="1" id="KW-0732">Signal</keyword>
<evidence type="ECO:0000313" key="3">
    <source>
        <dbReference type="Proteomes" id="UP000233769"/>
    </source>
</evidence>
<gene>
    <name evidence="2" type="ORF">TK0001_5524</name>
</gene>
<sequence length="85" mass="9038">MDVKTICACLGLSALAVSTSAVAQGTPEQRQACTPDAMSFCGEYIPDAGRVKACLLSKRQRLSPACRAAIGGDEIKPRKQRRKNA</sequence>
<proteinExistence type="predicted"/>
<organism evidence="2 3">
    <name type="scientific">Methylorubrum extorquens</name>
    <name type="common">Methylobacterium dichloromethanicum</name>
    <name type="synonym">Methylobacterium extorquens</name>
    <dbReference type="NCBI Taxonomy" id="408"/>
    <lineage>
        <taxon>Bacteria</taxon>
        <taxon>Pseudomonadati</taxon>
        <taxon>Pseudomonadota</taxon>
        <taxon>Alphaproteobacteria</taxon>
        <taxon>Hyphomicrobiales</taxon>
        <taxon>Methylobacteriaceae</taxon>
        <taxon>Methylorubrum</taxon>
    </lineage>
</organism>
<dbReference type="AlphaFoldDB" id="A0A2N9AXQ1"/>
<dbReference type="EMBL" id="LT962688">
    <property type="protein sequence ID" value="SOR32090.1"/>
    <property type="molecule type" value="Genomic_DNA"/>
</dbReference>
<dbReference type="Proteomes" id="UP000233769">
    <property type="component" value="Chromosome tk0001"/>
</dbReference>
<evidence type="ECO:0008006" key="4">
    <source>
        <dbReference type="Google" id="ProtNLM"/>
    </source>
</evidence>